<evidence type="ECO:0000256" key="5">
    <source>
        <dbReference type="SAM" id="Phobius"/>
    </source>
</evidence>
<feature type="domain" description="Major facilitator superfamily (MFS) profile" evidence="6">
    <location>
        <begin position="21"/>
        <end position="432"/>
    </location>
</feature>
<dbReference type="PROSITE" id="PS00217">
    <property type="entry name" value="SUGAR_TRANSPORT_2"/>
    <property type="match status" value="1"/>
</dbReference>
<evidence type="ECO:0000313" key="8">
    <source>
        <dbReference type="Proteomes" id="UP001620520"/>
    </source>
</evidence>
<evidence type="ECO:0000256" key="2">
    <source>
        <dbReference type="ARBA" id="ARBA00022692"/>
    </source>
</evidence>
<feature type="transmembrane region" description="Helical" evidence="5">
    <location>
        <begin position="375"/>
        <end position="393"/>
    </location>
</feature>
<feature type="transmembrane region" description="Helical" evidence="5">
    <location>
        <begin position="405"/>
        <end position="427"/>
    </location>
</feature>
<keyword evidence="3 5" id="KW-1133">Transmembrane helix</keyword>
<dbReference type="InterPro" id="IPR011701">
    <property type="entry name" value="MFS"/>
</dbReference>
<feature type="transmembrane region" description="Helical" evidence="5">
    <location>
        <begin position="175"/>
        <end position="194"/>
    </location>
</feature>
<dbReference type="InterPro" id="IPR020846">
    <property type="entry name" value="MFS_dom"/>
</dbReference>
<organism evidence="7 8">
    <name type="scientific">Paenarthrobacter histidinolovorans</name>
    <dbReference type="NCBI Taxonomy" id="43664"/>
    <lineage>
        <taxon>Bacteria</taxon>
        <taxon>Bacillati</taxon>
        <taxon>Actinomycetota</taxon>
        <taxon>Actinomycetes</taxon>
        <taxon>Micrococcales</taxon>
        <taxon>Micrococcaceae</taxon>
        <taxon>Paenarthrobacter</taxon>
    </lineage>
</organism>
<sequence length="450" mass="47190">MMLPPTLSRSTHSSLRVVTIVVALCWLLVFFDGLDMFIYGAALPDMLVDSTLGLKPSSAGDVGSVATFGMLVGALTAGLATDRIGRKRVLLLCCALFSVASGLCAVAPDVTTFGAARLIAGLGLGGLLPTAIALVAEYAPEGRRNFLIGVLMTAHHAGGIAASTLGLWLLEDFGWRTVFFIGVIPLLVAVPLVGKFMPESLAFLVNKGRIPAAERIAQRYGLATPAAETVGDGAPRKAVLAQLFSRKRWQVTILFWLTSFAGLLLVYGVSTWLPSLMRAEGYNLGSSLAFLLVINGGGIVGMFIAGKIADRFGPVRVATIWFALTAASVYSLGAHLALAATYVLVFAAGIFLFSAQTMVYAAVAHVYPTSSRATAIGWTTGIGRFGAVFGPWMGGQLFATGNQGWGFGIFAVAAVFATGMLLVLSLLAAKSRNGSAKDAEFSNREHSLTV</sequence>
<dbReference type="InterPro" id="IPR005829">
    <property type="entry name" value="Sugar_transporter_CS"/>
</dbReference>
<dbReference type="InterPro" id="IPR036259">
    <property type="entry name" value="MFS_trans_sf"/>
</dbReference>
<proteinExistence type="predicted"/>
<dbReference type="SUPFAM" id="SSF103473">
    <property type="entry name" value="MFS general substrate transporter"/>
    <property type="match status" value="1"/>
</dbReference>
<keyword evidence="8" id="KW-1185">Reference proteome</keyword>
<comment type="subcellular location">
    <subcellularLocation>
        <location evidence="1">Cell membrane</location>
        <topology evidence="1">Multi-pass membrane protein</topology>
    </subcellularLocation>
</comment>
<accession>A0ABW8N775</accession>
<feature type="transmembrane region" description="Helical" evidence="5">
    <location>
        <begin position="253"/>
        <end position="273"/>
    </location>
</feature>
<dbReference type="PANTHER" id="PTHR23508">
    <property type="entry name" value="CARBOXYLIC ACID TRANSPORTER PROTEIN HOMOLOG"/>
    <property type="match status" value="1"/>
</dbReference>
<evidence type="ECO:0000256" key="4">
    <source>
        <dbReference type="ARBA" id="ARBA00023136"/>
    </source>
</evidence>
<feature type="transmembrane region" description="Helical" evidence="5">
    <location>
        <begin position="342"/>
        <end position="363"/>
    </location>
</feature>
<feature type="transmembrane region" description="Helical" evidence="5">
    <location>
        <begin position="114"/>
        <end position="134"/>
    </location>
</feature>
<dbReference type="CDD" id="cd17365">
    <property type="entry name" value="MFS_PcaK_like"/>
    <property type="match status" value="1"/>
</dbReference>
<feature type="transmembrane region" description="Helical" evidence="5">
    <location>
        <begin position="89"/>
        <end position="108"/>
    </location>
</feature>
<reference evidence="7 8" key="1">
    <citation type="submission" date="2024-10" db="EMBL/GenBank/DDBJ databases">
        <title>Novel secondary metabolite-producing bacteria for plant disease control.</title>
        <authorList>
            <person name="Chevrette M."/>
        </authorList>
    </citation>
    <scope>NUCLEOTIDE SEQUENCE [LARGE SCALE GENOMIC DNA]</scope>
    <source>
        <strain evidence="7 8">J30 TE3557</strain>
    </source>
</reference>
<dbReference type="Pfam" id="PF07690">
    <property type="entry name" value="MFS_1"/>
    <property type="match status" value="1"/>
</dbReference>
<evidence type="ECO:0000256" key="1">
    <source>
        <dbReference type="ARBA" id="ARBA00004651"/>
    </source>
</evidence>
<dbReference type="Proteomes" id="UP001620520">
    <property type="component" value="Unassembled WGS sequence"/>
</dbReference>
<feature type="transmembrane region" description="Helical" evidence="5">
    <location>
        <begin position="146"/>
        <end position="169"/>
    </location>
</feature>
<dbReference type="PANTHER" id="PTHR23508:SF10">
    <property type="entry name" value="CARBOXYLIC ACID TRANSPORTER PROTEIN HOMOLOG"/>
    <property type="match status" value="1"/>
</dbReference>
<evidence type="ECO:0000256" key="3">
    <source>
        <dbReference type="ARBA" id="ARBA00022989"/>
    </source>
</evidence>
<dbReference type="EMBL" id="JBIYEW010000003">
    <property type="protein sequence ID" value="MFK4639428.1"/>
    <property type="molecule type" value="Genomic_DNA"/>
</dbReference>
<keyword evidence="4 5" id="KW-0472">Membrane</keyword>
<protein>
    <submittedName>
        <fullName evidence="7">AAHS family benzoate transporter-like MFS transporter</fullName>
    </submittedName>
</protein>
<keyword evidence="2 5" id="KW-0812">Transmembrane</keyword>
<name>A0ABW8N775_9MICC</name>
<comment type="caution">
    <text evidence="7">The sequence shown here is derived from an EMBL/GenBank/DDBJ whole genome shotgun (WGS) entry which is preliminary data.</text>
</comment>
<evidence type="ECO:0000313" key="7">
    <source>
        <dbReference type="EMBL" id="MFK4639428.1"/>
    </source>
</evidence>
<evidence type="ECO:0000259" key="6">
    <source>
        <dbReference type="PROSITE" id="PS50850"/>
    </source>
</evidence>
<feature type="transmembrane region" description="Helical" evidence="5">
    <location>
        <begin position="20"/>
        <end position="42"/>
    </location>
</feature>
<dbReference type="Gene3D" id="1.20.1250.20">
    <property type="entry name" value="MFS general substrate transporter like domains"/>
    <property type="match status" value="1"/>
</dbReference>
<feature type="transmembrane region" description="Helical" evidence="5">
    <location>
        <begin position="285"/>
        <end position="305"/>
    </location>
</feature>
<feature type="transmembrane region" description="Helical" evidence="5">
    <location>
        <begin position="317"/>
        <end position="336"/>
    </location>
</feature>
<dbReference type="PROSITE" id="PS50850">
    <property type="entry name" value="MFS"/>
    <property type="match status" value="1"/>
</dbReference>
<feature type="transmembrane region" description="Helical" evidence="5">
    <location>
        <begin position="62"/>
        <end position="80"/>
    </location>
</feature>
<gene>
    <name evidence="7" type="ORF">ABIA52_002317</name>
</gene>